<feature type="non-terminal residue" evidence="1">
    <location>
        <position position="1"/>
    </location>
</feature>
<proteinExistence type="predicted"/>
<organism evidence="1 2">
    <name type="scientific">Lipomyces orientalis</name>
    <dbReference type="NCBI Taxonomy" id="1233043"/>
    <lineage>
        <taxon>Eukaryota</taxon>
        <taxon>Fungi</taxon>
        <taxon>Dikarya</taxon>
        <taxon>Ascomycota</taxon>
        <taxon>Saccharomycotina</taxon>
        <taxon>Lipomycetes</taxon>
        <taxon>Lipomycetales</taxon>
        <taxon>Lipomycetaceae</taxon>
        <taxon>Lipomyces</taxon>
    </lineage>
</organism>
<protein>
    <submittedName>
        <fullName evidence="1">Ribonuclease H-like domain-containing protein</fullName>
    </submittedName>
</protein>
<feature type="non-terminal residue" evidence="1">
    <location>
        <position position="145"/>
    </location>
</feature>
<evidence type="ECO:0000313" key="1">
    <source>
        <dbReference type="EMBL" id="KAK9325460.1"/>
    </source>
</evidence>
<name>A0ACC3TW29_9ASCO</name>
<comment type="caution">
    <text evidence="1">The sequence shown here is derived from an EMBL/GenBank/DDBJ whole genome shotgun (WGS) entry which is preliminary data.</text>
</comment>
<keyword evidence="2" id="KW-1185">Reference proteome</keyword>
<accession>A0ACC3TW29</accession>
<evidence type="ECO:0000313" key="2">
    <source>
        <dbReference type="Proteomes" id="UP001489719"/>
    </source>
</evidence>
<reference evidence="2" key="1">
    <citation type="journal article" date="2024" name="Front. Bioeng. Biotechnol.">
        <title>Genome-scale model development and genomic sequencing of the oleaginous clade Lipomyces.</title>
        <authorList>
            <person name="Czajka J.J."/>
            <person name="Han Y."/>
            <person name="Kim J."/>
            <person name="Mondo S.J."/>
            <person name="Hofstad B.A."/>
            <person name="Robles A."/>
            <person name="Haridas S."/>
            <person name="Riley R."/>
            <person name="LaButti K."/>
            <person name="Pangilinan J."/>
            <person name="Andreopoulos W."/>
            <person name="Lipzen A."/>
            <person name="Yan J."/>
            <person name="Wang M."/>
            <person name="Ng V."/>
            <person name="Grigoriev I.V."/>
            <person name="Spatafora J.W."/>
            <person name="Magnuson J.K."/>
            <person name="Baker S.E."/>
            <person name="Pomraning K.R."/>
        </authorList>
    </citation>
    <scope>NUCLEOTIDE SEQUENCE [LARGE SCALE GENOMIC DNA]</scope>
    <source>
        <strain evidence="2">CBS 10300</strain>
    </source>
</reference>
<sequence>VYADGCALSNGRYDARAGVGVYFREDDPRNISEPLPGYQQTNQRAELTAILRALEVIDDPGRHVRITTDSQYAINCLTVWKDKWLQNGFINSKGLEVANADIIKEILEWMASHRANRGYVEFMHVYGHTGNVGNEVADALAKAGA</sequence>
<dbReference type="EMBL" id="MU970040">
    <property type="protein sequence ID" value="KAK9325460.1"/>
    <property type="molecule type" value="Genomic_DNA"/>
</dbReference>
<dbReference type="Proteomes" id="UP001489719">
    <property type="component" value="Unassembled WGS sequence"/>
</dbReference>
<gene>
    <name evidence="1" type="ORF">V1517DRAFT_248066</name>
</gene>